<name>A0A060YPN4_ONCMY</name>
<dbReference type="PANTHER" id="PTHR12824">
    <property type="entry name" value="GROUP XII SECRETORY PHOSPHOLIPASE A2 FAMILY MEMBER"/>
    <property type="match status" value="1"/>
</dbReference>
<organism evidence="1 2">
    <name type="scientific">Oncorhynchus mykiss</name>
    <name type="common">Rainbow trout</name>
    <name type="synonym">Salmo gairdneri</name>
    <dbReference type="NCBI Taxonomy" id="8022"/>
    <lineage>
        <taxon>Eukaryota</taxon>
        <taxon>Metazoa</taxon>
        <taxon>Chordata</taxon>
        <taxon>Craniata</taxon>
        <taxon>Vertebrata</taxon>
        <taxon>Euteleostomi</taxon>
        <taxon>Actinopterygii</taxon>
        <taxon>Neopterygii</taxon>
        <taxon>Teleostei</taxon>
        <taxon>Protacanthopterygii</taxon>
        <taxon>Salmoniformes</taxon>
        <taxon>Salmonidae</taxon>
        <taxon>Salmoninae</taxon>
        <taxon>Oncorhynchus</taxon>
    </lineage>
</organism>
<reference evidence="1" key="2">
    <citation type="submission" date="2014-03" db="EMBL/GenBank/DDBJ databases">
        <authorList>
            <person name="Genoscope - CEA"/>
        </authorList>
    </citation>
    <scope>NUCLEOTIDE SEQUENCE</scope>
</reference>
<dbReference type="Gene3D" id="1.20.90.10">
    <property type="entry name" value="Phospholipase A2 domain"/>
    <property type="match status" value="1"/>
</dbReference>
<gene>
    <name evidence="1" type="ORF">GSONMT00019645001</name>
</gene>
<sequence>MISTLSSGLRYTEGFHLEQKNNYFQRVILRGQLKNPLWGSTMLLHSHVIPPYLSSSPLLALFYKPASEVVHLSFSGKTPVHRIGYVTPEPNGCSSDLLGFQFDMGIPAMTQCCNQLDSCYDTCGSDKNRCDSKYRLCLHAICSDLKKSLGLVSKVKGEIATELYSVTLDRRRSASFEPDPTTAS</sequence>
<proteinExistence type="predicted"/>
<dbReference type="SUPFAM" id="SSF48619">
    <property type="entry name" value="Phospholipase A2, PLA2"/>
    <property type="match status" value="1"/>
</dbReference>
<accession>A0A060YPN4</accession>
<dbReference type="Proteomes" id="UP000193380">
    <property type="component" value="Unassembled WGS sequence"/>
</dbReference>
<dbReference type="AlphaFoldDB" id="A0A060YPN4"/>
<dbReference type="InterPro" id="IPR036444">
    <property type="entry name" value="PLipase_A2_dom_sf"/>
</dbReference>
<dbReference type="EMBL" id="FR911767">
    <property type="protein sequence ID" value="CDQ91419.1"/>
    <property type="molecule type" value="Genomic_DNA"/>
</dbReference>
<protein>
    <submittedName>
        <fullName evidence="1">Uncharacterized protein</fullName>
    </submittedName>
</protein>
<dbReference type="GO" id="GO:0004623">
    <property type="term" value="F:phospholipase A2 activity"/>
    <property type="evidence" value="ECO:0007669"/>
    <property type="project" value="InterPro"/>
</dbReference>
<dbReference type="STRING" id="8022.A0A060YPN4"/>
<dbReference type="GO" id="GO:0050482">
    <property type="term" value="P:arachidonate secretion"/>
    <property type="evidence" value="ECO:0007669"/>
    <property type="project" value="InterPro"/>
</dbReference>
<dbReference type="PANTHER" id="PTHR12824:SF2">
    <property type="entry name" value="GROUP XIIB SECRETORY PHOSPHOLIPASE A2-LIKE PROTEIN"/>
    <property type="match status" value="1"/>
</dbReference>
<dbReference type="GO" id="GO:0042632">
    <property type="term" value="P:cholesterol homeostasis"/>
    <property type="evidence" value="ECO:0007669"/>
    <property type="project" value="TreeGrafter"/>
</dbReference>
<reference evidence="1" key="1">
    <citation type="journal article" date="2014" name="Nat. Commun.">
        <title>The rainbow trout genome provides novel insights into evolution after whole-genome duplication in vertebrates.</title>
        <authorList>
            <person name="Berthelot C."/>
            <person name="Brunet F."/>
            <person name="Chalopin D."/>
            <person name="Juanchich A."/>
            <person name="Bernard M."/>
            <person name="Noel B."/>
            <person name="Bento P."/>
            <person name="Da Silva C."/>
            <person name="Labadie K."/>
            <person name="Alberti A."/>
            <person name="Aury J.M."/>
            <person name="Louis A."/>
            <person name="Dehais P."/>
            <person name="Bardou P."/>
            <person name="Montfort J."/>
            <person name="Klopp C."/>
            <person name="Cabau C."/>
            <person name="Gaspin C."/>
            <person name="Thorgaard G.H."/>
            <person name="Boussaha M."/>
            <person name="Quillet E."/>
            <person name="Guyomard R."/>
            <person name="Galiana D."/>
            <person name="Bobe J."/>
            <person name="Volff J.N."/>
            <person name="Genet C."/>
            <person name="Wincker P."/>
            <person name="Jaillon O."/>
            <person name="Roest Crollius H."/>
            <person name="Guiguen Y."/>
        </authorList>
    </citation>
    <scope>NUCLEOTIDE SEQUENCE [LARGE SCALE GENOMIC DNA]</scope>
</reference>
<dbReference type="GO" id="GO:0006644">
    <property type="term" value="P:phospholipid metabolic process"/>
    <property type="evidence" value="ECO:0007669"/>
    <property type="project" value="InterPro"/>
</dbReference>
<dbReference type="GO" id="GO:0005576">
    <property type="term" value="C:extracellular region"/>
    <property type="evidence" value="ECO:0007669"/>
    <property type="project" value="InterPro"/>
</dbReference>
<evidence type="ECO:0000313" key="2">
    <source>
        <dbReference type="Proteomes" id="UP000193380"/>
    </source>
</evidence>
<evidence type="ECO:0000313" key="1">
    <source>
        <dbReference type="EMBL" id="CDQ91419.1"/>
    </source>
</evidence>
<dbReference type="GO" id="GO:0070328">
    <property type="term" value="P:triglyceride homeostasis"/>
    <property type="evidence" value="ECO:0007669"/>
    <property type="project" value="TreeGrafter"/>
</dbReference>
<dbReference type="GO" id="GO:0016042">
    <property type="term" value="P:lipid catabolic process"/>
    <property type="evidence" value="ECO:0007669"/>
    <property type="project" value="InterPro"/>
</dbReference>
<dbReference type="GO" id="GO:0005509">
    <property type="term" value="F:calcium ion binding"/>
    <property type="evidence" value="ECO:0007669"/>
    <property type="project" value="InterPro"/>
</dbReference>
<dbReference type="Pfam" id="PF06951">
    <property type="entry name" value="PLA2G12"/>
    <property type="match status" value="1"/>
</dbReference>
<dbReference type="PaxDb" id="8022-A0A060YPN4"/>
<dbReference type="InterPro" id="IPR010711">
    <property type="entry name" value="PLA2G12"/>
</dbReference>